<keyword evidence="4" id="KW-1185">Reference proteome</keyword>
<keyword evidence="2" id="KW-0413">Isomerase</keyword>
<comment type="pathway">
    <text evidence="2">Carbohydrate biosynthesis; dTDP-L-rhamnose biosynthesis.</text>
</comment>
<dbReference type="InterPro" id="IPR000888">
    <property type="entry name" value="RmlC-like"/>
</dbReference>
<evidence type="ECO:0000313" key="3">
    <source>
        <dbReference type="EMBL" id="GIH38828.1"/>
    </source>
</evidence>
<comment type="function">
    <text evidence="2">Catalyzes the epimerization of the C3' and C5'positions of dTDP-6-deoxy-D-xylo-4-hexulose, forming dTDP-6-deoxy-L-lyxo-4-hexulose.</text>
</comment>
<dbReference type="Gene3D" id="2.60.120.10">
    <property type="entry name" value="Jelly Rolls"/>
    <property type="match status" value="1"/>
</dbReference>
<gene>
    <name evidence="3" type="ORF">Mco01_18280</name>
</gene>
<dbReference type="CDD" id="cd00438">
    <property type="entry name" value="cupin_RmlC"/>
    <property type="match status" value="1"/>
</dbReference>
<dbReference type="PANTHER" id="PTHR21047:SF2">
    <property type="entry name" value="THYMIDINE DIPHOSPHO-4-KETO-RHAMNOSE 3,5-EPIMERASE"/>
    <property type="match status" value="1"/>
</dbReference>
<dbReference type="RefSeq" id="WP_204056424.1">
    <property type="nucleotide sequence ID" value="NZ_BAAAGP010000002.1"/>
</dbReference>
<name>A0ABQ4FVJ7_9ACTN</name>
<evidence type="ECO:0000256" key="2">
    <source>
        <dbReference type="RuleBase" id="RU364069"/>
    </source>
</evidence>
<dbReference type="InterPro" id="IPR014710">
    <property type="entry name" value="RmlC-like_jellyroll"/>
</dbReference>
<comment type="subunit">
    <text evidence="2">Homodimer.</text>
</comment>
<reference evidence="3 4" key="1">
    <citation type="submission" date="2021-01" db="EMBL/GenBank/DDBJ databases">
        <title>Whole genome shotgun sequence of Microbispora corallina NBRC 16416.</title>
        <authorList>
            <person name="Komaki H."/>
            <person name="Tamura T."/>
        </authorList>
    </citation>
    <scope>NUCLEOTIDE SEQUENCE [LARGE SCALE GENOMIC DNA]</scope>
    <source>
        <strain evidence="3 4">NBRC 16416</strain>
    </source>
</reference>
<dbReference type="Proteomes" id="UP000603904">
    <property type="component" value="Unassembled WGS sequence"/>
</dbReference>
<dbReference type="InterPro" id="IPR011051">
    <property type="entry name" value="RmlC_Cupin_sf"/>
</dbReference>
<dbReference type="EC" id="5.1.3.13" evidence="2"/>
<sequence>MERLSIDGAWSHTPRIHSDVRGDFLECFRAGDLRDAIGHTMELAQVNCSISRRGVLRGIHFADVPPGQAKYVTCVAGRVLDVVVDVRAGSPTFGAWEGVVLDDVSRRAVYLAEGLGHAFLALSEQATVVYLCSQPYAPEREHGVHPLDPGIGIEWPLGEEPILSPKDAAAPTLKEALESGILPRHAAS</sequence>
<proteinExistence type="inferred from homology"/>
<organism evidence="3 4">
    <name type="scientific">Microbispora corallina</name>
    <dbReference type="NCBI Taxonomy" id="83302"/>
    <lineage>
        <taxon>Bacteria</taxon>
        <taxon>Bacillati</taxon>
        <taxon>Actinomycetota</taxon>
        <taxon>Actinomycetes</taxon>
        <taxon>Streptosporangiales</taxon>
        <taxon>Streptosporangiaceae</taxon>
        <taxon>Microbispora</taxon>
    </lineage>
</organism>
<protein>
    <recommendedName>
        <fullName evidence="2">dTDP-4-dehydrorhamnose 3,5-epimerase</fullName>
        <ecNumber evidence="2">5.1.3.13</ecNumber>
    </recommendedName>
    <alternativeName>
        <fullName evidence="2">Thymidine diphospho-4-keto-rhamnose 3,5-epimerase</fullName>
    </alternativeName>
</protein>
<dbReference type="Pfam" id="PF00908">
    <property type="entry name" value="dTDP_sugar_isom"/>
    <property type="match status" value="1"/>
</dbReference>
<dbReference type="NCBIfam" id="TIGR01221">
    <property type="entry name" value="rmlC"/>
    <property type="match status" value="1"/>
</dbReference>
<dbReference type="EMBL" id="BOOC01000005">
    <property type="protein sequence ID" value="GIH38828.1"/>
    <property type="molecule type" value="Genomic_DNA"/>
</dbReference>
<dbReference type="SUPFAM" id="SSF51182">
    <property type="entry name" value="RmlC-like cupins"/>
    <property type="match status" value="1"/>
</dbReference>
<evidence type="ECO:0000313" key="4">
    <source>
        <dbReference type="Proteomes" id="UP000603904"/>
    </source>
</evidence>
<dbReference type="PANTHER" id="PTHR21047">
    <property type="entry name" value="DTDP-6-DEOXY-D-GLUCOSE-3,5 EPIMERASE"/>
    <property type="match status" value="1"/>
</dbReference>
<accession>A0ABQ4FVJ7</accession>
<comment type="caution">
    <text evidence="3">The sequence shown here is derived from an EMBL/GenBank/DDBJ whole genome shotgun (WGS) entry which is preliminary data.</text>
</comment>
<comment type="catalytic activity">
    <reaction evidence="2">
        <text>dTDP-4-dehydro-6-deoxy-alpha-D-glucose = dTDP-4-dehydro-beta-L-rhamnose</text>
        <dbReference type="Rhea" id="RHEA:16969"/>
        <dbReference type="ChEBI" id="CHEBI:57649"/>
        <dbReference type="ChEBI" id="CHEBI:62830"/>
        <dbReference type="EC" id="5.1.3.13"/>
    </reaction>
</comment>
<evidence type="ECO:0000256" key="1">
    <source>
        <dbReference type="ARBA" id="ARBA00010154"/>
    </source>
</evidence>
<comment type="similarity">
    <text evidence="1 2">Belongs to the dTDP-4-dehydrorhamnose 3,5-epimerase family.</text>
</comment>